<dbReference type="EMBL" id="JAADYS010000491">
    <property type="protein sequence ID" value="KAF4469329.1"/>
    <property type="molecule type" value="Genomic_DNA"/>
</dbReference>
<feature type="region of interest" description="Disordered" evidence="1">
    <location>
        <begin position="396"/>
        <end position="430"/>
    </location>
</feature>
<dbReference type="InterPro" id="IPR011990">
    <property type="entry name" value="TPR-like_helical_dom_sf"/>
</dbReference>
<comment type="caution">
    <text evidence="3">The sequence shown here is derived from an EMBL/GenBank/DDBJ whole genome shotgun (WGS) entry which is preliminary data.</text>
</comment>
<dbReference type="InterPro" id="IPR025676">
    <property type="entry name" value="Clr5_dom"/>
</dbReference>
<feature type="region of interest" description="Disordered" evidence="1">
    <location>
        <begin position="69"/>
        <end position="105"/>
    </location>
</feature>
<dbReference type="Gene3D" id="1.25.40.10">
    <property type="entry name" value="Tetratricopeptide repeat domain"/>
    <property type="match status" value="1"/>
</dbReference>
<evidence type="ECO:0000313" key="3">
    <source>
        <dbReference type="EMBL" id="KAF4469329.1"/>
    </source>
</evidence>
<evidence type="ECO:0000259" key="2">
    <source>
        <dbReference type="Pfam" id="PF14420"/>
    </source>
</evidence>
<dbReference type="Proteomes" id="UP000554235">
    <property type="component" value="Unassembled WGS sequence"/>
</dbReference>
<dbReference type="PANTHER" id="PTHR38788">
    <property type="entry name" value="CLR5 DOMAIN-CONTAINING PROTEIN"/>
    <property type="match status" value="1"/>
</dbReference>
<proteinExistence type="predicted"/>
<organism evidence="3 4">
    <name type="scientific">Fusarium albosuccineum</name>
    <dbReference type="NCBI Taxonomy" id="1237068"/>
    <lineage>
        <taxon>Eukaryota</taxon>
        <taxon>Fungi</taxon>
        <taxon>Dikarya</taxon>
        <taxon>Ascomycota</taxon>
        <taxon>Pezizomycotina</taxon>
        <taxon>Sordariomycetes</taxon>
        <taxon>Hypocreomycetidae</taxon>
        <taxon>Hypocreales</taxon>
        <taxon>Nectriaceae</taxon>
        <taxon>Fusarium</taxon>
        <taxon>Fusarium decemcellulare species complex</taxon>
    </lineage>
</organism>
<feature type="domain" description="Clr5" evidence="2">
    <location>
        <begin position="112"/>
        <end position="162"/>
    </location>
</feature>
<accession>A0A8H4LKX6</accession>
<dbReference type="AlphaFoldDB" id="A0A8H4LKX6"/>
<keyword evidence="4" id="KW-1185">Reference proteome</keyword>
<dbReference type="Pfam" id="PF14420">
    <property type="entry name" value="Clr5"/>
    <property type="match status" value="1"/>
</dbReference>
<dbReference type="SUPFAM" id="SSF48452">
    <property type="entry name" value="TPR-like"/>
    <property type="match status" value="1"/>
</dbReference>
<name>A0A8H4LKX6_9HYPO</name>
<feature type="compositionally biased region" description="Polar residues" evidence="1">
    <location>
        <begin position="83"/>
        <end position="101"/>
    </location>
</feature>
<reference evidence="3 4" key="1">
    <citation type="submission" date="2020-01" db="EMBL/GenBank/DDBJ databases">
        <title>Identification and distribution of gene clusters putatively required for synthesis of sphingolipid metabolism inhibitors in phylogenetically diverse species of the filamentous fungus Fusarium.</title>
        <authorList>
            <person name="Kim H.-S."/>
            <person name="Busman M."/>
            <person name="Brown D.W."/>
            <person name="Divon H."/>
            <person name="Uhlig S."/>
            <person name="Proctor R.H."/>
        </authorList>
    </citation>
    <scope>NUCLEOTIDE SEQUENCE [LARGE SCALE GENOMIC DNA]</scope>
    <source>
        <strain evidence="3 4">NRRL 20459</strain>
    </source>
</reference>
<protein>
    <submittedName>
        <fullName evidence="3">Rhomboid family</fullName>
    </submittedName>
</protein>
<dbReference type="OrthoDB" id="5308957at2759"/>
<evidence type="ECO:0000256" key="1">
    <source>
        <dbReference type="SAM" id="MobiDB-lite"/>
    </source>
</evidence>
<feature type="compositionally biased region" description="Basic residues" evidence="1">
    <location>
        <begin position="405"/>
        <end position="419"/>
    </location>
</feature>
<sequence length="666" mass="75505">MDTHDLFGSSPGGLWVPHQNFDQQYGLGDQFNSIPTDMEMSDMPLLGLASMNHIAGFICPTTDGNQQFGAMGQGFDNPEAFTAPSTRFPNSANTGQTTTVNPRKRSKYSHLNWDVHKAELKRLYLDEDKPLPETMKIMKDEHGFEASTKLYKEKFKQWDWNKKLPVPIAQFMANRAQSRKMDNGRDTVFTYGGKVWDKYRAENTLSRSTKPRAQEPISDMTTPAGVVVLTPANHAPEVDDDVSEEQNDRESVIEATDDVDMDDGLSLRLSWHGYTRTQLLSMRKEGSNLIQQGKLEDARALLTEVSEGFCHLQGAFHEETKKVVYELANLHTQMGDEREADHVLEKLTQAHIEGLGFKHKKTQSHILHVVELLNGWGRPDDALGLLSLSKETDQCLNADKEPGSRRSRNRGRRRRRRAKATNSHHDEADRMGIVVLDDEIPADAEPSHIDYQLDLAHSQVVTKDANVEPLLRALISHCENHQGGLITQNLRARGDLLSLYEKLDVVADHVAVFEDTVIALNNIWESYDWDEERFECIDVMEAYMQVVANMLKSGFTAQAKAQFRKVANKAEGLFSRHDERAVWINITIGLAFQTHMNWDEAEEWFDRAYAGALCNDEWGPKDGIVKSLENARKNHYFSYISDEGRPFKTIFGISGITIRPGRLHLE</sequence>
<evidence type="ECO:0000313" key="4">
    <source>
        <dbReference type="Proteomes" id="UP000554235"/>
    </source>
</evidence>
<dbReference type="PANTHER" id="PTHR38788:SF3">
    <property type="entry name" value="CLR5 DOMAIN-CONTAINING PROTEIN"/>
    <property type="match status" value="1"/>
</dbReference>
<gene>
    <name evidence="3" type="ORF">FALBO_3771</name>
</gene>